<gene>
    <name evidence="2" type="ORF">PCOR1329_LOCUS36294</name>
</gene>
<organism evidence="2 3">
    <name type="scientific">Prorocentrum cordatum</name>
    <dbReference type="NCBI Taxonomy" id="2364126"/>
    <lineage>
        <taxon>Eukaryota</taxon>
        <taxon>Sar</taxon>
        <taxon>Alveolata</taxon>
        <taxon>Dinophyceae</taxon>
        <taxon>Prorocentrales</taxon>
        <taxon>Prorocentraceae</taxon>
        <taxon>Prorocentrum</taxon>
    </lineage>
</organism>
<accession>A0ABN9T7C7</accession>
<dbReference type="Proteomes" id="UP001189429">
    <property type="component" value="Unassembled WGS sequence"/>
</dbReference>
<feature type="compositionally biased region" description="Basic and acidic residues" evidence="1">
    <location>
        <begin position="390"/>
        <end position="399"/>
    </location>
</feature>
<evidence type="ECO:0008006" key="4">
    <source>
        <dbReference type="Google" id="ProtNLM"/>
    </source>
</evidence>
<comment type="caution">
    <text evidence="2">The sequence shown here is derived from an EMBL/GenBank/DDBJ whole genome shotgun (WGS) entry which is preliminary data.</text>
</comment>
<evidence type="ECO:0000313" key="3">
    <source>
        <dbReference type="Proteomes" id="UP001189429"/>
    </source>
</evidence>
<feature type="compositionally biased region" description="Polar residues" evidence="1">
    <location>
        <begin position="417"/>
        <end position="429"/>
    </location>
</feature>
<evidence type="ECO:0000313" key="2">
    <source>
        <dbReference type="EMBL" id="CAK0840990.1"/>
    </source>
</evidence>
<sequence length="585" mass="63692">MASVKGFNTSNAATHPLQLRVTHLYKRTPTSGELTAFGAWFVAEDGTYMIGEGLAFGKPQEQHNIINTLEKKYIPGSAWKFSQAKASKRNDQYHSAPHTCTFNLLHKKMKVDGIAPEAAARLPTEIEPGMTAGDVLALGRPQTLDVYGKITKVKKDLSHKDRLLTEVHISDSKGHELQVNYWDDDRQRVPDVEETNVIYVFGGWLTKEDGGGIPLTANSSTVTCKASGALPGARALLALDMTSVVARPLSTGAPAADYAKGPAVFMNVSSMEFLTSFHKILPDTLFEIPSCTMTLVDANPERLCAQGADRVYARVSVSDASGSLEANLPEATSLLVSESEDKAGFLSAVANDAIQFQRARLRLRFAASKASTSDSSTNPKTPTLVIVGGETRRRDHGDPLPRAPSEDGLLPAMLPRLSQSPSGRLQATSDRTEEPVLAAGALVLVRGAQQPQVDNIDNGFAIKNVITDVLGPDTETKWTASTTSVVARLPLFSIARKRVALVHVSHVDKASRELVLSDVWQMHDAQNYPEWEKELTAAWGTMKEPAANLKRKRDDNDAFEDAIRTLLSPERKRIAHHLGDEPHPE</sequence>
<name>A0ABN9T7C7_9DINO</name>
<dbReference type="EMBL" id="CAUYUJ010014417">
    <property type="protein sequence ID" value="CAK0840990.1"/>
    <property type="molecule type" value="Genomic_DNA"/>
</dbReference>
<keyword evidence="3" id="KW-1185">Reference proteome</keyword>
<feature type="region of interest" description="Disordered" evidence="1">
    <location>
        <begin position="368"/>
        <end position="430"/>
    </location>
</feature>
<protein>
    <recommendedName>
        <fullName evidence="4">Replication protein A OB domain-containing protein</fullName>
    </recommendedName>
</protein>
<feature type="compositionally biased region" description="Low complexity" evidence="1">
    <location>
        <begin position="368"/>
        <end position="377"/>
    </location>
</feature>
<proteinExistence type="predicted"/>
<reference evidence="2" key="1">
    <citation type="submission" date="2023-10" db="EMBL/GenBank/DDBJ databases">
        <authorList>
            <person name="Chen Y."/>
            <person name="Shah S."/>
            <person name="Dougan E. K."/>
            <person name="Thang M."/>
            <person name="Chan C."/>
        </authorList>
    </citation>
    <scope>NUCLEOTIDE SEQUENCE [LARGE SCALE GENOMIC DNA]</scope>
</reference>
<evidence type="ECO:0000256" key="1">
    <source>
        <dbReference type="SAM" id="MobiDB-lite"/>
    </source>
</evidence>